<organism evidence="2 3">
    <name type="scientific">Digitaria exilis</name>
    <dbReference type="NCBI Taxonomy" id="1010633"/>
    <lineage>
        <taxon>Eukaryota</taxon>
        <taxon>Viridiplantae</taxon>
        <taxon>Streptophyta</taxon>
        <taxon>Embryophyta</taxon>
        <taxon>Tracheophyta</taxon>
        <taxon>Spermatophyta</taxon>
        <taxon>Magnoliopsida</taxon>
        <taxon>Liliopsida</taxon>
        <taxon>Poales</taxon>
        <taxon>Poaceae</taxon>
        <taxon>PACMAD clade</taxon>
        <taxon>Panicoideae</taxon>
        <taxon>Panicodae</taxon>
        <taxon>Paniceae</taxon>
        <taxon>Anthephorinae</taxon>
        <taxon>Digitaria</taxon>
    </lineage>
</organism>
<evidence type="ECO:0000313" key="3">
    <source>
        <dbReference type="Proteomes" id="UP000636709"/>
    </source>
</evidence>
<accession>A0A835CE78</accession>
<dbReference type="EMBL" id="JACEFO010001669">
    <property type="protein sequence ID" value="KAF8723013.1"/>
    <property type="molecule type" value="Genomic_DNA"/>
</dbReference>
<dbReference type="InterPro" id="IPR057136">
    <property type="entry name" value="At2g35280_TPR_dom"/>
</dbReference>
<proteinExistence type="predicted"/>
<dbReference type="OrthoDB" id="740716at2759"/>
<evidence type="ECO:0000313" key="2">
    <source>
        <dbReference type="EMBL" id="KAF8723013.1"/>
    </source>
</evidence>
<gene>
    <name evidence="2" type="ORF">HU200_022159</name>
</gene>
<feature type="domain" description="At2g35280-like TPR" evidence="1">
    <location>
        <begin position="69"/>
        <end position="141"/>
    </location>
</feature>
<dbReference type="Pfam" id="PF23310">
    <property type="entry name" value="TPR_27"/>
    <property type="match status" value="1"/>
</dbReference>
<dbReference type="AlphaFoldDB" id="A0A835CE78"/>
<reference evidence="2" key="1">
    <citation type="submission" date="2020-07" db="EMBL/GenBank/DDBJ databases">
        <title>Genome sequence and genetic diversity analysis of an under-domesticated orphan crop, white fonio (Digitaria exilis).</title>
        <authorList>
            <person name="Bennetzen J.L."/>
            <person name="Chen S."/>
            <person name="Ma X."/>
            <person name="Wang X."/>
            <person name="Yssel A.E.J."/>
            <person name="Chaluvadi S.R."/>
            <person name="Johnson M."/>
            <person name="Gangashetty P."/>
            <person name="Hamidou F."/>
            <person name="Sanogo M.D."/>
            <person name="Zwaenepoel A."/>
            <person name="Wallace J."/>
            <person name="Van De Peer Y."/>
            <person name="Van Deynze A."/>
        </authorList>
    </citation>
    <scope>NUCLEOTIDE SEQUENCE</scope>
    <source>
        <tissue evidence="2">Leaves</tissue>
    </source>
</reference>
<keyword evidence="3" id="KW-1185">Reference proteome</keyword>
<name>A0A835CE78_9POAL</name>
<sequence>MDITGGSLLTSDPRIATRYATPLADISALPLGSLFSTCLQPSYPDLIWWTCVRRCRAFRDATAARKWRLHWWDKSRFRSVLRRCAASGNPEPPRHPTAYILGLEEFRNRRRKASGLWYVCCAMEHGHAAAAYMIGTITLHDSLRSPDGGVEQALERLDWLSPMASVRGDAVSVMRMLTMPPDGLRGSVVRQGRKVVRQTAEAWDRDDERWFCSLTHEYCKFIGFVQ</sequence>
<comment type="caution">
    <text evidence="2">The sequence shown here is derived from an EMBL/GenBank/DDBJ whole genome shotgun (WGS) entry which is preliminary data.</text>
</comment>
<dbReference type="Proteomes" id="UP000636709">
    <property type="component" value="Unassembled WGS sequence"/>
</dbReference>
<evidence type="ECO:0000259" key="1">
    <source>
        <dbReference type="Pfam" id="PF23310"/>
    </source>
</evidence>
<protein>
    <recommendedName>
        <fullName evidence="1">At2g35280-like TPR domain-containing protein</fullName>
    </recommendedName>
</protein>